<dbReference type="OrthoDB" id="10255185at2759"/>
<feature type="compositionally biased region" description="Basic and acidic residues" evidence="7">
    <location>
        <begin position="151"/>
        <end position="160"/>
    </location>
</feature>
<accession>A0A6J2S3K3</accession>
<comment type="similarity">
    <text evidence="1">Belongs to the ZC2HC1 family.</text>
</comment>
<keyword evidence="3 6" id="KW-0863">Zinc-finger</keyword>
<dbReference type="KEGG" id="cgob:115027397"/>
<organism evidence="9 13">
    <name type="scientific">Cottoperca gobio</name>
    <name type="common">Frogmouth</name>
    <name type="synonym">Aphritis gobio</name>
    <dbReference type="NCBI Taxonomy" id="56716"/>
    <lineage>
        <taxon>Eukaryota</taxon>
        <taxon>Metazoa</taxon>
        <taxon>Chordata</taxon>
        <taxon>Craniata</taxon>
        <taxon>Vertebrata</taxon>
        <taxon>Euteleostomi</taxon>
        <taxon>Actinopterygii</taxon>
        <taxon>Neopterygii</taxon>
        <taxon>Teleostei</taxon>
        <taxon>Neoteleostei</taxon>
        <taxon>Acanthomorphata</taxon>
        <taxon>Eupercaria</taxon>
        <taxon>Perciformes</taxon>
        <taxon>Notothenioidei</taxon>
        <taxon>Bovichtidae</taxon>
        <taxon>Cottoperca</taxon>
    </lineage>
</organism>
<evidence type="ECO:0000313" key="11">
    <source>
        <dbReference type="RefSeq" id="XP_029316572.1"/>
    </source>
</evidence>
<keyword evidence="5" id="KW-0175">Coiled coil</keyword>
<evidence type="ECO:0000313" key="9">
    <source>
        <dbReference type="Proteomes" id="UP000504630"/>
    </source>
</evidence>
<feature type="region of interest" description="Disordered" evidence="7">
    <location>
        <begin position="1"/>
        <end position="27"/>
    </location>
</feature>
<dbReference type="RefSeq" id="XP_029316571.1">
    <property type="nucleotide sequence ID" value="XM_029460711.1"/>
</dbReference>
<evidence type="ECO:0000313" key="14">
    <source>
        <dbReference type="RefSeq" id="XP_029316575.1"/>
    </source>
</evidence>
<evidence type="ECO:0000256" key="7">
    <source>
        <dbReference type="SAM" id="MobiDB-lite"/>
    </source>
</evidence>
<evidence type="ECO:0000313" key="13">
    <source>
        <dbReference type="RefSeq" id="XP_029316574.1"/>
    </source>
</evidence>
<evidence type="ECO:0000256" key="6">
    <source>
        <dbReference type="PROSITE-ProRule" id="PRU01371"/>
    </source>
</evidence>
<sequence length="456" mass="53179">MSEVMNTYTRRRHSPRGQHNIEGQRNSYQAHCGVVPGRREEGVDQPFPNKPVSHRRRLNPGKQDLLDLHDFEKITITKQPIGHLSPQENHLNGTGKITRSQHTRKDSLRQLSGELQMTRAIHAKELMLQEKLWSVEEKIRQKIQRDAATCDDQRSGEQRNNRGQAERGNIQTKTRLSEQQRREPLRREMMMQKRGQVDDKQFRRTQDQMSEDRMRFTHEEERAKWKIREIEVAQSQRKGPRGTQQIAVHGQEVSGEFYKSRGDNMREHTRRKGGEEKDNGIWRETGGKSRDGTVKAKEREQNTTSTGDKGWTRERKCKEMYISDDEQDMPQMSQQRTSHKAVTENHRGAGRKVSGGPLLPPVSRPSRSSRPEQGELRQEDSTDTGLQLLPCRICNRKFASERLQKHLQICKKVKQSHRQVFNSYVNRTKGSAIEEFYKTHSKSPEVLKKKNSRQSR</sequence>
<evidence type="ECO:0000313" key="12">
    <source>
        <dbReference type="RefSeq" id="XP_029316573.1"/>
    </source>
</evidence>
<keyword evidence="9" id="KW-1185">Reference proteome</keyword>
<feature type="compositionally biased region" description="Basic and acidic residues" evidence="7">
    <location>
        <begin position="310"/>
        <end position="321"/>
    </location>
</feature>
<dbReference type="AlphaFoldDB" id="A0A6J2S3K3"/>
<feature type="compositionally biased region" description="Basic and acidic residues" evidence="7">
    <location>
        <begin position="175"/>
        <end position="218"/>
    </location>
</feature>
<feature type="region of interest" description="Disordered" evidence="7">
    <location>
        <begin position="83"/>
        <end position="104"/>
    </location>
</feature>
<dbReference type="RefSeq" id="XP_029316574.1">
    <property type="nucleotide sequence ID" value="XM_029460714.1"/>
</dbReference>
<keyword evidence="4" id="KW-0862">Zinc</keyword>
<dbReference type="PROSITE" id="PS52027">
    <property type="entry name" value="ZF_C2HC_C3H"/>
    <property type="match status" value="1"/>
</dbReference>
<reference evidence="10 11" key="1">
    <citation type="submission" date="2025-04" db="UniProtKB">
        <authorList>
            <consortium name="RefSeq"/>
        </authorList>
    </citation>
    <scope>IDENTIFICATION</scope>
</reference>
<dbReference type="PANTHER" id="PTHR14649">
    <property type="entry name" value="ZINC FINGER C2HC DOMAIN-CONTAINING PROTEIN 1C"/>
    <property type="match status" value="1"/>
</dbReference>
<evidence type="ECO:0000256" key="1">
    <source>
        <dbReference type="ARBA" id="ARBA00010843"/>
    </source>
</evidence>
<dbReference type="Proteomes" id="UP000504630">
    <property type="component" value="Chromosome 22"/>
</dbReference>
<feature type="domain" description="C2HC/C3H-type" evidence="8">
    <location>
        <begin position="387"/>
        <end position="416"/>
    </location>
</feature>
<dbReference type="RefSeq" id="XP_029316572.1">
    <property type="nucleotide sequence ID" value="XM_029460712.1"/>
</dbReference>
<evidence type="ECO:0000256" key="4">
    <source>
        <dbReference type="ARBA" id="ARBA00022833"/>
    </source>
</evidence>
<dbReference type="Gene3D" id="3.30.160.60">
    <property type="entry name" value="Classic Zinc Finger"/>
    <property type="match status" value="1"/>
</dbReference>
<keyword evidence="2" id="KW-0479">Metal-binding</keyword>
<feature type="compositionally biased region" description="Basic and acidic residues" evidence="7">
    <location>
        <begin position="369"/>
        <end position="380"/>
    </location>
</feature>
<dbReference type="InterPro" id="IPR049899">
    <property type="entry name" value="Znf_C2HC_C3H"/>
</dbReference>
<name>A0A6J2S3K3_COTGO</name>
<protein>
    <submittedName>
        <fullName evidence="10 11">Zinc finger C2HC domain-containing protein 1C</fullName>
    </submittedName>
</protein>
<feature type="region of interest" description="Disordered" evidence="7">
    <location>
        <begin position="145"/>
        <end position="218"/>
    </location>
</feature>
<dbReference type="GO" id="GO:0008270">
    <property type="term" value="F:zinc ion binding"/>
    <property type="evidence" value="ECO:0007669"/>
    <property type="project" value="UniProtKB-KW"/>
</dbReference>
<dbReference type="RefSeq" id="XP_029316573.1">
    <property type="nucleotide sequence ID" value="XM_029460713.1"/>
</dbReference>
<evidence type="ECO:0000256" key="3">
    <source>
        <dbReference type="ARBA" id="ARBA00022771"/>
    </source>
</evidence>
<dbReference type="RefSeq" id="XP_029316575.1">
    <property type="nucleotide sequence ID" value="XM_029460715.1"/>
</dbReference>
<dbReference type="GeneID" id="115027397"/>
<evidence type="ECO:0000313" key="10">
    <source>
        <dbReference type="RefSeq" id="XP_029316571.1"/>
    </source>
</evidence>
<dbReference type="PANTHER" id="PTHR14649:SF1">
    <property type="entry name" value="ZINC FINGER C2HC DOMAIN-CONTAINING PROTEIN 1C"/>
    <property type="match status" value="1"/>
</dbReference>
<feature type="region of interest" description="Disordered" evidence="7">
    <location>
        <begin position="263"/>
        <end position="382"/>
    </location>
</feature>
<evidence type="ECO:0000256" key="5">
    <source>
        <dbReference type="ARBA" id="ARBA00023054"/>
    </source>
</evidence>
<gene>
    <name evidence="10 11 12 13 14" type="primary">zc2hc1c</name>
</gene>
<feature type="compositionally biased region" description="Basic and acidic residues" evidence="7">
    <location>
        <begin position="263"/>
        <end position="301"/>
    </location>
</feature>
<feature type="compositionally biased region" description="Polar residues" evidence="7">
    <location>
        <begin position="86"/>
        <end position="100"/>
    </location>
</feature>
<evidence type="ECO:0000256" key="2">
    <source>
        <dbReference type="ARBA" id="ARBA00022723"/>
    </source>
</evidence>
<dbReference type="Pfam" id="PF13913">
    <property type="entry name" value="zf-C2HC_2"/>
    <property type="match status" value="1"/>
</dbReference>
<proteinExistence type="inferred from homology"/>
<evidence type="ECO:0000259" key="8">
    <source>
        <dbReference type="PROSITE" id="PS52027"/>
    </source>
</evidence>
<dbReference type="InterPro" id="IPR026104">
    <property type="entry name" value="ZNF_C2HC_dom_1C"/>
</dbReference>